<dbReference type="AlphaFoldDB" id="A0AAV8AD06"/>
<gene>
    <name evidence="2" type="ORF">M0812_06867</name>
</gene>
<reference evidence="2" key="1">
    <citation type="submission" date="2022-08" db="EMBL/GenBank/DDBJ databases">
        <title>Novel sulphate-reducing endosymbionts in the free-living metamonad Anaeramoeba.</title>
        <authorList>
            <person name="Jerlstrom-Hultqvist J."/>
            <person name="Cepicka I."/>
            <person name="Gallot-Lavallee L."/>
            <person name="Salas-Leiva D."/>
            <person name="Curtis B.A."/>
            <person name="Zahonova K."/>
            <person name="Pipaliya S."/>
            <person name="Dacks J."/>
            <person name="Roger A.J."/>
        </authorList>
    </citation>
    <scope>NUCLEOTIDE SEQUENCE</scope>
    <source>
        <strain evidence="2">Busselton2</strain>
    </source>
</reference>
<sequence length="265" mass="30051">MKNRTLIIFFYFFCFAYLVRSKLVTGKISVDFLISKGEGKGSKGISNFSIKNNQINITHNGTEFMGVVYLTHLNFGGYDLYDVVSVSKDGNDFLVVYLYCHTGTSQISMLYYESYDFEQCVTENATGFLDAQHFSKGVTKEIGFSMPVLKTDPTPIQTNILIEGKEISYQNANTFHCKLHGGLYKVSVFSTVDCKDCPNFSSGWYELHSILSNGKDRCFGIFYLNLNDHKSVYLEYLFCNPSLTRPKMSSYVANWSGSLEQISQH</sequence>
<evidence type="ECO:0000313" key="3">
    <source>
        <dbReference type="Proteomes" id="UP001146793"/>
    </source>
</evidence>
<feature type="chain" id="PRO_5043597100" evidence="1">
    <location>
        <begin position="22"/>
        <end position="265"/>
    </location>
</feature>
<name>A0AAV8AD06_9EUKA</name>
<keyword evidence="1" id="KW-0732">Signal</keyword>
<accession>A0AAV8AD06</accession>
<protein>
    <submittedName>
        <fullName evidence="2">Uncharacterized protein</fullName>
    </submittedName>
</protein>
<proteinExistence type="predicted"/>
<evidence type="ECO:0000256" key="1">
    <source>
        <dbReference type="SAM" id="SignalP"/>
    </source>
</evidence>
<comment type="caution">
    <text evidence="2">The sequence shown here is derived from an EMBL/GenBank/DDBJ whole genome shotgun (WGS) entry which is preliminary data.</text>
</comment>
<organism evidence="2 3">
    <name type="scientific">Anaeramoeba flamelloides</name>
    <dbReference type="NCBI Taxonomy" id="1746091"/>
    <lineage>
        <taxon>Eukaryota</taxon>
        <taxon>Metamonada</taxon>
        <taxon>Anaeramoebidae</taxon>
        <taxon>Anaeramoeba</taxon>
    </lineage>
</organism>
<evidence type="ECO:0000313" key="2">
    <source>
        <dbReference type="EMBL" id="KAJ3450682.1"/>
    </source>
</evidence>
<dbReference type="EMBL" id="JANTQA010000012">
    <property type="protein sequence ID" value="KAJ3450682.1"/>
    <property type="molecule type" value="Genomic_DNA"/>
</dbReference>
<dbReference type="Proteomes" id="UP001146793">
    <property type="component" value="Unassembled WGS sequence"/>
</dbReference>
<feature type="signal peptide" evidence="1">
    <location>
        <begin position="1"/>
        <end position="21"/>
    </location>
</feature>